<evidence type="ECO:0000256" key="1">
    <source>
        <dbReference type="SAM" id="MobiDB-lite"/>
    </source>
</evidence>
<evidence type="ECO:0000313" key="2">
    <source>
        <dbReference type="EMBL" id="TDD40319.1"/>
    </source>
</evidence>
<dbReference type="AlphaFoldDB" id="A0A4R4Y9C6"/>
<accession>A0A4R4Y9C6</accession>
<keyword evidence="3" id="KW-1185">Reference proteome</keyword>
<sequence length="240" mass="25634">MLQCKQSGLWYAFPILYPAAGDNASTNRCEMKADLKKGWLNKLLTASNVLARIHGMKNVTSKCITVLGLAYLTVACGYGSPASGGLTGVTVNADGQLTMVASWCGNAPDGVVVYRRAAGELLEHADIKAPSMTGGIMSMNLEEMPAGWSLQEGSLNFEDGDVPDRRVFLGNPCEVRRCLLHYSVQTENPAGRGDDSGSLDHTRQRCLPDGGRVCGPGGTSMLNNSAARSCSRRNAPWHGR</sequence>
<organism evidence="2 3">
    <name type="scientific">Nonomuraea terrae</name>
    <dbReference type="NCBI Taxonomy" id="2530383"/>
    <lineage>
        <taxon>Bacteria</taxon>
        <taxon>Bacillati</taxon>
        <taxon>Actinomycetota</taxon>
        <taxon>Actinomycetes</taxon>
        <taxon>Streptosporangiales</taxon>
        <taxon>Streptosporangiaceae</taxon>
        <taxon>Nonomuraea</taxon>
    </lineage>
</organism>
<protein>
    <submittedName>
        <fullName evidence="2">Uncharacterized protein</fullName>
    </submittedName>
</protein>
<feature type="compositionally biased region" description="Basic and acidic residues" evidence="1">
    <location>
        <begin position="192"/>
        <end position="203"/>
    </location>
</feature>
<dbReference type="RefSeq" id="WP_132619279.1">
    <property type="nucleotide sequence ID" value="NZ_SMKQ01000159.1"/>
</dbReference>
<comment type="caution">
    <text evidence="2">The sequence shown here is derived from an EMBL/GenBank/DDBJ whole genome shotgun (WGS) entry which is preliminary data.</text>
</comment>
<name>A0A4R4Y9C6_9ACTN</name>
<evidence type="ECO:0000313" key="3">
    <source>
        <dbReference type="Proteomes" id="UP000295302"/>
    </source>
</evidence>
<dbReference type="Proteomes" id="UP000295302">
    <property type="component" value="Unassembled WGS sequence"/>
</dbReference>
<dbReference type="OrthoDB" id="3538778at2"/>
<dbReference type="EMBL" id="SMKQ01000159">
    <property type="protein sequence ID" value="TDD40319.1"/>
    <property type="molecule type" value="Genomic_DNA"/>
</dbReference>
<feature type="region of interest" description="Disordered" evidence="1">
    <location>
        <begin position="186"/>
        <end position="212"/>
    </location>
</feature>
<reference evidence="2 3" key="1">
    <citation type="submission" date="2019-03" db="EMBL/GenBank/DDBJ databases">
        <title>Draft genome sequences of novel Actinobacteria.</title>
        <authorList>
            <person name="Sahin N."/>
            <person name="Ay H."/>
            <person name="Saygin H."/>
        </authorList>
    </citation>
    <scope>NUCLEOTIDE SEQUENCE [LARGE SCALE GENOMIC DNA]</scope>
    <source>
        <strain evidence="2 3">CH32</strain>
    </source>
</reference>
<proteinExistence type="predicted"/>
<gene>
    <name evidence="2" type="ORF">E1286_34430</name>
</gene>